<dbReference type="InterPro" id="IPR015867">
    <property type="entry name" value="N-reg_PII/ATP_PRibTrfase_C"/>
</dbReference>
<dbReference type="RefSeq" id="WP_262068258.1">
    <property type="nucleotide sequence ID" value="NZ_JAMXOC010000003.1"/>
</dbReference>
<dbReference type="SUPFAM" id="SSF54913">
    <property type="entry name" value="GlnB-like"/>
    <property type="match status" value="1"/>
</dbReference>
<dbReference type="Gene3D" id="3.30.70.120">
    <property type="match status" value="1"/>
</dbReference>
<dbReference type="Proteomes" id="UP001523565">
    <property type="component" value="Unassembled WGS sequence"/>
</dbReference>
<reference evidence="1 2" key="1">
    <citation type="journal article" date="2022" name="Genome Biol. Evol.">
        <title>Host diet, physiology and behaviors set the stage for Lachnospiraceae cladogenesis.</title>
        <authorList>
            <person name="Vera-Ponce De Leon A."/>
            <person name="Schneider M."/>
            <person name="Jahnes B.C."/>
            <person name="Sadowski V."/>
            <person name="Camuy-Velez L.A."/>
            <person name="Duan J."/>
            <person name="Sabree Z.L."/>
        </authorList>
    </citation>
    <scope>NUCLEOTIDE SEQUENCE [LARGE SCALE GENOMIC DNA]</scope>
    <source>
        <strain evidence="1 2">PAL227</strain>
    </source>
</reference>
<proteinExistence type="predicted"/>
<evidence type="ECO:0000313" key="1">
    <source>
        <dbReference type="EMBL" id="MCP1109348.1"/>
    </source>
</evidence>
<name>A0ABT1EFC8_9FIRM</name>
<protein>
    <recommendedName>
        <fullName evidence="3">Nitrogen regulatory protein P-II</fullName>
    </recommendedName>
</protein>
<evidence type="ECO:0008006" key="3">
    <source>
        <dbReference type="Google" id="ProtNLM"/>
    </source>
</evidence>
<dbReference type="EMBL" id="JAMZFV010000003">
    <property type="protein sequence ID" value="MCP1109348.1"/>
    <property type="molecule type" value="Genomic_DNA"/>
</dbReference>
<organism evidence="1 2">
    <name type="scientific">Ohessyouella blattaphilus</name>
    <dbReference type="NCBI Taxonomy" id="2949333"/>
    <lineage>
        <taxon>Bacteria</taxon>
        <taxon>Bacillati</taxon>
        <taxon>Bacillota</taxon>
        <taxon>Clostridia</taxon>
        <taxon>Lachnospirales</taxon>
        <taxon>Lachnospiraceae</taxon>
        <taxon>Ohessyouella</taxon>
    </lineage>
</organism>
<keyword evidence="2" id="KW-1185">Reference proteome</keyword>
<comment type="caution">
    <text evidence="1">The sequence shown here is derived from an EMBL/GenBank/DDBJ whole genome shotgun (WGS) entry which is preliminary data.</text>
</comment>
<sequence length="228" mass="24910">MTEKKEAPVSILFTIVDRGRGNKVTKLYSTRQLISHTHCVGEGTASSKMMDMLGLDVVEKDMIISMGKTELINCVMSEIHNTNLSESIKSSGILFSIGLSAINNIVASVLMDTVNEEEICGVTYMEQEGKNSLIIVAINQGYTDEMMQTARKAGAIGGTIVKARWSDGDKLEQFHGITLQEERELVFILASSKTRNGIMDAINEKHGLTSEAHGLIFSVPVDRAVKLS</sequence>
<gene>
    <name evidence="1" type="ORF">NK118_03680</name>
</gene>
<dbReference type="InterPro" id="IPR011322">
    <property type="entry name" value="N-reg_PII-like_a/b"/>
</dbReference>
<evidence type="ECO:0000313" key="2">
    <source>
        <dbReference type="Proteomes" id="UP001523565"/>
    </source>
</evidence>
<accession>A0ABT1EFC8</accession>